<dbReference type="Proteomes" id="UP000584642">
    <property type="component" value="Unassembled WGS sequence"/>
</dbReference>
<dbReference type="Pfam" id="PF00550">
    <property type="entry name" value="PP-binding"/>
    <property type="match status" value="1"/>
</dbReference>
<dbReference type="SUPFAM" id="SSF47336">
    <property type="entry name" value="ACP-like"/>
    <property type="match status" value="1"/>
</dbReference>
<evidence type="ECO:0000313" key="3">
    <source>
        <dbReference type="Proteomes" id="UP000584642"/>
    </source>
</evidence>
<dbReference type="EMBL" id="JABFDB010000018">
    <property type="protein sequence ID" value="NYZ22401.1"/>
    <property type="molecule type" value="Genomic_DNA"/>
</dbReference>
<gene>
    <name evidence="2" type="ORF">HND93_22055</name>
</gene>
<reference evidence="2 3" key="1">
    <citation type="submission" date="2020-05" db="EMBL/GenBank/DDBJ databases">
        <title>Azospirillum oleiclasticum sp. nov, a nitrogen-fixing and heavy crude oil-emulsifying bacterium isolated from the crude oil of Yumen Oilfield.</title>
        <authorList>
            <person name="Wu D."/>
            <person name="Cai M."/>
            <person name="Zhang X."/>
        </authorList>
    </citation>
    <scope>NUCLEOTIDE SEQUENCE [LARGE SCALE GENOMIC DNA]</scope>
    <source>
        <strain evidence="2 3">ROY-1-1-2</strain>
    </source>
</reference>
<sequence>MTTTQDLDHALVGLFETDLNVAVPSADTDLLEGGLLNSVTFVELVMLLEERFGVTVPIDDIEVEQFRTIHQIALFVGSLLADQRRVAAA</sequence>
<dbReference type="PROSITE" id="PS50075">
    <property type="entry name" value="CARRIER"/>
    <property type="match status" value="1"/>
</dbReference>
<evidence type="ECO:0000259" key="1">
    <source>
        <dbReference type="PROSITE" id="PS50075"/>
    </source>
</evidence>
<dbReference type="RefSeq" id="WP_180284182.1">
    <property type="nucleotide sequence ID" value="NZ_JABFDB010000018.1"/>
</dbReference>
<proteinExistence type="predicted"/>
<accession>A0ABX2TGG3</accession>
<keyword evidence="3" id="KW-1185">Reference proteome</keyword>
<dbReference type="InterPro" id="IPR009081">
    <property type="entry name" value="PP-bd_ACP"/>
</dbReference>
<comment type="caution">
    <text evidence="2">The sequence shown here is derived from an EMBL/GenBank/DDBJ whole genome shotgun (WGS) entry which is preliminary data.</text>
</comment>
<evidence type="ECO:0000313" key="2">
    <source>
        <dbReference type="EMBL" id="NYZ22401.1"/>
    </source>
</evidence>
<dbReference type="InterPro" id="IPR036736">
    <property type="entry name" value="ACP-like_sf"/>
</dbReference>
<organism evidence="2 3">
    <name type="scientific">Azospirillum oleiclasticum</name>
    <dbReference type="NCBI Taxonomy" id="2735135"/>
    <lineage>
        <taxon>Bacteria</taxon>
        <taxon>Pseudomonadati</taxon>
        <taxon>Pseudomonadota</taxon>
        <taxon>Alphaproteobacteria</taxon>
        <taxon>Rhodospirillales</taxon>
        <taxon>Azospirillaceae</taxon>
        <taxon>Azospirillum</taxon>
    </lineage>
</organism>
<protein>
    <recommendedName>
        <fullName evidence="1">Carrier domain-containing protein</fullName>
    </recommendedName>
</protein>
<feature type="domain" description="Carrier" evidence="1">
    <location>
        <begin position="2"/>
        <end position="80"/>
    </location>
</feature>
<name>A0ABX2TGG3_9PROT</name>
<dbReference type="Gene3D" id="1.10.1200.10">
    <property type="entry name" value="ACP-like"/>
    <property type="match status" value="1"/>
</dbReference>